<proteinExistence type="predicted"/>
<evidence type="ECO:0000256" key="1">
    <source>
        <dbReference type="SAM" id="MobiDB-lite"/>
    </source>
</evidence>
<gene>
    <name evidence="2" type="ORF">CU103_28570</name>
</gene>
<protein>
    <submittedName>
        <fullName evidence="2">Uncharacterized protein</fullName>
    </submittedName>
</protein>
<comment type="caution">
    <text evidence="2">The sequence shown here is derived from an EMBL/GenBank/DDBJ whole genome shotgun (WGS) entry which is preliminary data.</text>
</comment>
<evidence type="ECO:0000313" key="2">
    <source>
        <dbReference type="EMBL" id="PSH57317.1"/>
    </source>
</evidence>
<accession>A0A2P7AT02</accession>
<name>A0A2P7AT02_9HYPH</name>
<dbReference type="EMBL" id="PGGM01000020">
    <property type="protein sequence ID" value="PSH57317.1"/>
    <property type="molecule type" value="Genomic_DNA"/>
</dbReference>
<dbReference type="Proteomes" id="UP000241764">
    <property type="component" value="Unassembled WGS sequence"/>
</dbReference>
<feature type="region of interest" description="Disordered" evidence="1">
    <location>
        <begin position="34"/>
        <end position="75"/>
    </location>
</feature>
<evidence type="ECO:0000313" key="3">
    <source>
        <dbReference type="Proteomes" id="UP000241764"/>
    </source>
</evidence>
<reference evidence="3" key="1">
    <citation type="submission" date="2017-11" db="EMBL/GenBank/DDBJ databases">
        <authorList>
            <person name="Kuznetsova I."/>
            <person name="Sazanova A."/>
            <person name="Chirak E."/>
            <person name="Safronova V."/>
            <person name="Willems A."/>
        </authorList>
    </citation>
    <scope>NUCLEOTIDE SEQUENCE [LARGE SCALE GENOMIC DNA]</scope>
    <source>
        <strain evidence="3">CCBAU 03422</strain>
    </source>
</reference>
<organism evidence="2 3">
    <name type="scientific">Phyllobacterium sophorae</name>
    <dbReference type="NCBI Taxonomy" id="1520277"/>
    <lineage>
        <taxon>Bacteria</taxon>
        <taxon>Pseudomonadati</taxon>
        <taxon>Pseudomonadota</taxon>
        <taxon>Alphaproteobacteria</taxon>
        <taxon>Hyphomicrobiales</taxon>
        <taxon>Phyllobacteriaceae</taxon>
        <taxon>Phyllobacterium</taxon>
    </lineage>
</organism>
<dbReference type="AlphaFoldDB" id="A0A2P7AT02"/>
<sequence>MAPDPLNEITAPETNSLGAGIIILMATKVRPPRLMGDMTMRSGGSSERWNVSIPRPSNGVRRRRRAGVSADTTGLPPLEFTRAAYPLL</sequence>
<dbReference type="RefSeq" id="WP_106667425.1">
    <property type="nucleotide sequence ID" value="NZ_PGGM01000020.1"/>
</dbReference>
<keyword evidence="3" id="KW-1185">Reference proteome</keyword>